<comment type="caution">
    <text evidence="1">The sequence shown here is derived from an EMBL/GenBank/DDBJ whole genome shotgun (WGS) entry which is preliminary data.</text>
</comment>
<organism evidence="1">
    <name type="scientific">marine sediment metagenome</name>
    <dbReference type="NCBI Taxonomy" id="412755"/>
    <lineage>
        <taxon>unclassified sequences</taxon>
        <taxon>metagenomes</taxon>
        <taxon>ecological metagenomes</taxon>
    </lineage>
</organism>
<sequence length="218" mass="25785">PPYMINFLCSTGVKKELTRYELKYKSNDIEEIKQFCKNPEVIDNFFNQNKLKSRLWHLGHVDYLDSIDSTQSKIVDVDKTIETDDMDCKILEGLVEYINQQNIKLYLYSQDSDFISRAKGNRNVIPTYLDKIPYHKLNSQLSCEWEQLVKLLYILSITFGAIQLDFEDNVVIIYGIWKGKKYHHWLDKSIKIVSKDNIITNIQRDLHILKNIKFKEVI</sequence>
<evidence type="ECO:0000313" key="1">
    <source>
        <dbReference type="EMBL" id="KKL97359.1"/>
    </source>
</evidence>
<feature type="non-terminal residue" evidence="1">
    <location>
        <position position="1"/>
    </location>
</feature>
<accession>A0A0F9GEW3</accession>
<reference evidence="1" key="1">
    <citation type="journal article" date="2015" name="Nature">
        <title>Complex archaea that bridge the gap between prokaryotes and eukaryotes.</title>
        <authorList>
            <person name="Spang A."/>
            <person name="Saw J.H."/>
            <person name="Jorgensen S.L."/>
            <person name="Zaremba-Niedzwiedzka K."/>
            <person name="Martijn J."/>
            <person name="Lind A.E."/>
            <person name="van Eijk R."/>
            <person name="Schleper C."/>
            <person name="Guy L."/>
            <person name="Ettema T.J."/>
        </authorList>
    </citation>
    <scope>NUCLEOTIDE SEQUENCE</scope>
</reference>
<gene>
    <name evidence="1" type="ORF">LCGC14_1835280</name>
</gene>
<name>A0A0F9GEW3_9ZZZZ</name>
<protein>
    <submittedName>
        <fullName evidence="1">Uncharacterized protein</fullName>
    </submittedName>
</protein>
<dbReference type="EMBL" id="LAZR01018188">
    <property type="protein sequence ID" value="KKL97359.1"/>
    <property type="molecule type" value="Genomic_DNA"/>
</dbReference>
<proteinExistence type="predicted"/>
<dbReference type="AlphaFoldDB" id="A0A0F9GEW3"/>